<protein>
    <recommendedName>
        <fullName evidence="6">Alpha box domain-containing protein</fullName>
    </recommendedName>
</protein>
<evidence type="ECO:0000313" key="7">
    <source>
        <dbReference type="EMBL" id="QLQ78788.1"/>
    </source>
</evidence>
<evidence type="ECO:0000259" key="6">
    <source>
        <dbReference type="PROSITE" id="PS51325"/>
    </source>
</evidence>
<keyword evidence="4 5" id="KW-0539">Nucleus</keyword>
<comment type="subcellular location">
    <subcellularLocation>
        <location evidence="5">Nucleus</location>
    </subcellularLocation>
</comment>
<keyword evidence="1 5" id="KW-0805">Transcription regulation</keyword>
<dbReference type="GO" id="GO:0008301">
    <property type="term" value="F:DNA binding, bending"/>
    <property type="evidence" value="ECO:0007669"/>
    <property type="project" value="InterPro"/>
</dbReference>
<accession>A0A7H9HLW9</accession>
<evidence type="ECO:0000256" key="1">
    <source>
        <dbReference type="ARBA" id="ARBA00023015"/>
    </source>
</evidence>
<sequence length="205" mass="23678">MDPQTTTMREKSFRGFKANRPLFKVQLKPKAGRCRPAKAKCVDGSYSHTPGYTKEKNTKTFMAKLRPIKIPPPPNTLLRKIEEEKQKLQSESMAESGSLWDSPIPWDSEELLFSIANDVLDNIYKKPARRGAPAKPLNSFMAFRAYYSQFGYGLKQNILSPLLASAWHSHPEQQQIWDTFAQQFNFVKPKCGFVEWVDQRYERES</sequence>
<dbReference type="GO" id="GO:0005634">
    <property type="term" value="C:nucleus"/>
    <property type="evidence" value="ECO:0007669"/>
    <property type="project" value="UniProtKB-SubCell"/>
</dbReference>
<dbReference type="GO" id="GO:0045895">
    <property type="term" value="P:positive regulation of mating-type specific transcription, DNA-templated"/>
    <property type="evidence" value="ECO:0007669"/>
    <property type="project" value="InterPro"/>
</dbReference>
<dbReference type="PROSITE" id="PS51325">
    <property type="entry name" value="ALPHA_BOX"/>
    <property type="match status" value="1"/>
</dbReference>
<dbReference type="InterPro" id="IPR006856">
    <property type="entry name" value="MATalpha_HMGbox"/>
</dbReference>
<evidence type="ECO:0000256" key="5">
    <source>
        <dbReference type="RuleBase" id="RU003516"/>
    </source>
</evidence>
<keyword evidence="3 5" id="KW-0804">Transcription</keyword>
<reference evidence="7 8" key="1">
    <citation type="submission" date="2020-06" db="EMBL/GenBank/DDBJ databases">
        <title>The yeast mating-type switching endonuclease HO is a domesticated member of an unorthodox homing genetic element family.</title>
        <authorList>
            <person name="Coughlan A.Y."/>
            <person name="Lombardi L."/>
            <person name="Braun-Galleani S."/>
            <person name="Martos A.R."/>
            <person name="Galeote V."/>
            <person name="Bigey F."/>
            <person name="Dequin S."/>
            <person name="Byrne K.P."/>
            <person name="Wolfe K.H."/>
        </authorList>
    </citation>
    <scope>NUCLEOTIDE SEQUENCE [LARGE SCALE GENOMIC DNA]</scope>
    <source>
        <strain evidence="7 8">CBS2947</strain>
    </source>
</reference>
<evidence type="ECO:0000256" key="2">
    <source>
        <dbReference type="ARBA" id="ARBA00023125"/>
    </source>
</evidence>
<keyword evidence="8" id="KW-1185">Reference proteome</keyword>
<comment type="similarity">
    <text evidence="5">Belongs to the MATALPHA1 family.</text>
</comment>
<name>A0A7H9HLW9_9SACH</name>
<evidence type="ECO:0000256" key="3">
    <source>
        <dbReference type="ARBA" id="ARBA00023163"/>
    </source>
</evidence>
<dbReference type="Pfam" id="PF04769">
    <property type="entry name" value="MATalpha_HMGbox"/>
    <property type="match status" value="1"/>
</dbReference>
<evidence type="ECO:0000313" key="8">
    <source>
        <dbReference type="Proteomes" id="UP000510647"/>
    </source>
</evidence>
<dbReference type="EMBL" id="CP059268">
    <property type="protein sequence ID" value="QLQ78788.1"/>
    <property type="molecule type" value="Genomic_DNA"/>
</dbReference>
<dbReference type="Proteomes" id="UP000510647">
    <property type="component" value="Chromosome 2"/>
</dbReference>
<organism evidence="7 8">
    <name type="scientific">Torulaspora globosa</name>
    <dbReference type="NCBI Taxonomy" id="48254"/>
    <lineage>
        <taxon>Eukaryota</taxon>
        <taxon>Fungi</taxon>
        <taxon>Dikarya</taxon>
        <taxon>Ascomycota</taxon>
        <taxon>Saccharomycotina</taxon>
        <taxon>Saccharomycetes</taxon>
        <taxon>Saccharomycetales</taxon>
        <taxon>Saccharomycetaceae</taxon>
        <taxon>Torulaspora</taxon>
    </lineage>
</organism>
<dbReference type="AlphaFoldDB" id="A0A7H9HLW9"/>
<dbReference type="OrthoDB" id="5398665at2759"/>
<gene>
    <name evidence="7" type="ORF">HG537_0B01365</name>
</gene>
<evidence type="ECO:0000256" key="4">
    <source>
        <dbReference type="ARBA" id="ARBA00023242"/>
    </source>
</evidence>
<proteinExistence type="inferred from homology"/>
<feature type="domain" description="Alpha box" evidence="6">
    <location>
        <begin position="132"/>
        <end position="188"/>
    </location>
</feature>
<keyword evidence="2 5" id="KW-0238">DNA-binding</keyword>